<dbReference type="InterPro" id="IPR023393">
    <property type="entry name" value="START-like_dom_sf"/>
</dbReference>
<dbReference type="CDD" id="cd07821">
    <property type="entry name" value="PYR_PYL_RCAR_like"/>
    <property type="match status" value="1"/>
</dbReference>
<dbReference type="AlphaFoldDB" id="A0A2S0NE67"/>
<dbReference type="Gene3D" id="3.30.530.20">
    <property type="match status" value="1"/>
</dbReference>
<proteinExistence type="predicted"/>
<gene>
    <name evidence="1" type="ORF">C6569_16085</name>
</gene>
<dbReference type="SUPFAM" id="SSF55961">
    <property type="entry name" value="Bet v1-like"/>
    <property type="match status" value="1"/>
</dbReference>
<dbReference type="OrthoDB" id="1364128at2"/>
<keyword evidence="2" id="KW-1185">Reference proteome</keyword>
<sequence>MPKVVRSTIIDAPVDRLWAVLRDFNGHDQYHPIVAASAIERGHPSDRIGCVRRFTLQDGSELREQLLSLSDLEMAYSYCLLDTPIPLFNYVAHLRLLPVTDGNRSFWHWESRFTTPPGREAELAEKVGNDVYAAGMDAVRQLPELQGGAP</sequence>
<organism evidence="1 2">
    <name type="scientific">Phreatobacter cathodiphilus</name>
    <dbReference type="NCBI Taxonomy" id="1868589"/>
    <lineage>
        <taxon>Bacteria</taxon>
        <taxon>Pseudomonadati</taxon>
        <taxon>Pseudomonadota</taxon>
        <taxon>Alphaproteobacteria</taxon>
        <taxon>Hyphomicrobiales</taxon>
        <taxon>Phreatobacteraceae</taxon>
        <taxon>Phreatobacter</taxon>
    </lineage>
</organism>
<protein>
    <submittedName>
        <fullName evidence="1">SRPBCC family protein</fullName>
    </submittedName>
</protein>
<dbReference type="KEGG" id="phr:C6569_16085"/>
<dbReference type="PANTHER" id="PTHR39332:SF7">
    <property type="entry name" value="SRPBCC FAMILY PROTEIN"/>
    <property type="match status" value="1"/>
</dbReference>
<dbReference type="RefSeq" id="WP_106749792.1">
    <property type="nucleotide sequence ID" value="NZ_CP027668.1"/>
</dbReference>
<accession>A0A2S0NE67</accession>
<evidence type="ECO:0000313" key="2">
    <source>
        <dbReference type="Proteomes" id="UP000237889"/>
    </source>
</evidence>
<evidence type="ECO:0000313" key="1">
    <source>
        <dbReference type="EMBL" id="AVO46452.1"/>
    </source>
</evidence>
<dbReference type="PANTHER" id="PTHR39332">
    <property type="entry name" value="BLL4707 PROTEIN"/>
    <property type="match status" value="1"/>
</dbReference>
<dbReference type="Proteomes" id="UP000237889">
    <property type="component" value="Chromosome"/>
</dbReference>
<dbReference type="EMBL" id="CP027668">
    <property type="protein sequence ID" value="AVO46452.1"/>
    <property type="molecule type" value="Genomic_DNA"/>
</dbReference>
<name>A0A2S0NE67_9HYPH</name>
<dbReference type="InterPro" id="IPR019587">
    <property type="entry name" value="Polyketide_cyclase/dehydratase"/>
</dbReference>
<dbReference type="Pfam" id="PF10604">
    <property type="entry name" value="Polyketide_cyc2"/>
    <property type="match status" value="1"/>
</dbReference>
<reference evidence="1 2" key="1">
    <citation type="submission" date="2018-03" db="EMBL/GenBank/DDBJ databases">
        <title>Genome sequencing of Phreatobacter sp.</title>
        <authorList>
            <person name="Kim S.-J."/>
            <person name="Heo J."/>
            <person name="Kwon S.-W."/>
        </authorList>
    </citation>
    <scope>NUCLEOTIDE SEQUENCE [LARGE SCALE GENOMIC DNA]</scope>
    <source>
        <strain evidence="1 2">S-12</strain>
    </source>
</reference>